<dbReference type="GO" id="GO:0016971">
    <property type="term" value="F:flavin-dependent sulfhydryl oxidase activity"/>
    <property type="evidence" value="ECO:0007669"/>
    <property type="project" value="InterPro"/>
</dbReference>
<dbReference type="VEuPathDB" id="VectorBase:ISCW006249"/>
<keyword evidence="10" id="KW-0812">Transmembrane</keyword>
<dbReference type="OrthoDB" id="59470at2759"/>
<comment type="cofactor">
    <cofactor evidence="1 10">
        <name>FAD</name>
        <dbReference type="ChEBI" id="CHEBI:57692"/>
    </cofactor>
</comment>
<protein>
    <recommendedName>
        <fullName evidence="10">Sulfhydryl oxidase</fullName>
        <ecNumber evidence="10">1.8.3.2</ecNumber>
    </recommendedName>
</protein>
<keyword evidence="3 10" id="KW-0285">Flavoprotein</keyword>
<keyword evidence="8" id="KW-0325">Glycoprotein</keyword>
<dbReference type="Gene3D" id="1.20.120.1960">
    <property type="entry name" value="QSOX sulfhydryl oxidase domain"/>
    <property type="match status" value="1"/>
</dbReference>
<dbReference type="AlphaFoldDB" id="A0A4D5RIK4"/>
<dbReference type="PANTHER" id="PTHR22897:SF8">
    <property type="entry name" value="SULFHYDRYL OXIDASE"/>
    <property type="match status" value="1"/>
</dbReference>
<dbReference type="InterPro" id="IPR042568">
    <property type="entry name" value="QSOX_FAD-bd_sf"/>
</dbReference>
<dbReference type="InterPro" id="IPR040986">
    <property type="entry name" value="QSOX_FAD-bd_dom"/>
</dbReference>
<reference evidence="13" key="1">
    <citation type="submission" date="2019-04" db="EMBL/GenBank/DDBJ databases">
        <title>An insight into the mialome of Ixodes scapularis.</title>
        <authorList>
            <person name="Ribeiro J.M."/>
            <person name="Mather T.N."/>
            <person name="Karim S."/>
        </authorList>
    </citation>
    <scope>NUCLEOTIDE SEQUENCE</scope>
</reference>
<dbReference type="VEuPathDB" id="VectorBase:ISCI006249"/>
<evidence type="ECO:0000259" key="12">
    <source>
        <dbReference type="PROSITE" id="PS51352"/>
    </source>
</evidence>
<keyword evidence="6 10" id="KW-0560">Oxidoreductase</keyword>
<dbReference type="InterPro" id="IPR017905">
    <property type="entry name" value="ERV/ALR_sulphydryl_oxidase"/>
</dbReference>
<evidence type="ECO:0000256" key="3">
    <source>
        <dbReference type="ARBA" id="ARBA00022630"/>
    </source>
</evidence>
<feature type="transmembrane region" description="Helical" evidence="10">
    <location>
        <begin position="590"/>
        <end position="614"/>
    </location>
</feature>
<evidence type="ECO:0000259" key="11">
    <source>
        <dbReference type="PROSITE" id="PS51324"/>
    </source>
</evidence>
<sequence>MDESGRLFAGSRLRTRVLTGLITFCVLLFHSTPVRAGLYDGNLPLVNLNASNFYDVLLGKENAWIIQFYSSWCGHCIHFAPMFKAFAHDISGWRQVLGLAVMDCTEVTNIKFCRLFEVTSFPTLVFLGTKATRTDRGEVIEAHRSIANLRHQALSLLQGNHSTGPHPRPPSWPSLDPLPDSEVSLAQLWNRVPQQVHTMVIVFESQASLVGQEVTLDLSGNPHCRVWHLVNPSPSSPLLWELSEAGSQPDNSTTQAIIYTVLRDSKAKFLLRVPYSEGSRKLVVDALLPLRTSEDMIERGAKENASENGSLADSSRVYRADLNNAMVYALSQEVALWDTFNRSQLEVLEHFVDVLRQFFPGDPSTMHFLGRLQKYVASFRERGHVLRGEALSTFLRAAGSPDSRLPMMGPYVGCLGSRPGLRGYPCSLWMLFHSLTVNAYRASAEHGPASGDHPTSARTTLLTIRDYVSHFFTCSDCAAHFASLAVGLESKLREPRDAVLWLWRTHNAVNRRLSGDQTEDPAAPKVPFPPESLCSECRTSRGRQDTVDWNVRWNVDRTLQFLLHYYSGDSVITVVALPNEPAGTWRGPSIMLPLALTAVLLVLLLVALLGPFGCGRRKLRPCRKLCTRRGFASPP</sequence>
<evidence type="ECO:0000256" key="5">
    <source>
        <dbReference type="ARBA" id="ARBA00022827"/>
    </source>
</evidence>
<evidence type="ECO:0000256" key="9">
    <source>
        <dbReference type="ARBA" id="ARBA00048864"/>
    </source>
</evidence>
<accession>A0A4D5RIK4</accession>
<dbReference type="EC" id="1.8.3.2" evidence="10"/>
<dbReference type="InterPro" id="IPR039798">
    <property type="entry name" value="Sulfhydryl_oxidase"/>
</dbReference>
<dbReference type="Pfam" id="PF00085">
    <property type="entry name" value="Thioredoxin"/>
    <property type="match status" value="1"/>
</dbReference>
<dbReference type="FunFam" id="1.20.120.310:FF:000011">
    <property type="entry name" value="Sulfhydryl oxidase"/>
    <property type="match status" value="1"/>
</dbReference>
<evidence type="ECO:0000313" key="13">
    <source>
        <dbReference type="EMBL" id="MOY36501.1"/>
    </source>
</evidence>
<keyword evidence="5 10" id="KW-0274">FAD</keyword>
<dbReference type="InterPro" id="IPR036774">
    <property type="entry name" value="ERV/ALR_sulphydryl_oxid_sf"/>
</dbReference>
<dbReference type="SUPFAM" id="SSF69000">
    <property type="entry name" value="FAD-dependent thiol oxidase"/>
    <property type="match status" value="1"/>
</dbReference>
<evidence type="ECO:0000256" key="8">
    <source>
        <dbReference type="ARBA" id="ARBA00023180"/>
    </source>
</evidence>
<dbReference type="PROSITE" id="PS51352">
    <property type="entry name" value="THIOREDOXIN_2"/>
    <property type="match status" value="1"/>
</dbReference>
<dbReference type="Gene3D" id="3.40.30.10">
    <property type="entry name" value="Glutaredoxin"/>
    <property type="match status" value="2"/>
</dbReference>
<organism evidence="13">
    <name type="scientific">Ixodes scapularis</name>
    <name type="common">Black-legged tick</name>
    <name type="synonym">Deer tick</name>
    <dbReference type="NCBI Taxonomy" id="6945"/>
    <lineage>
        <taxon>Eukaryota</taxon>
        <taxon>Metazoa</taxon>
        <taxon>Ecdysozoa</taxon>
        <taxon>Arthropoda</taxon>
        <taxon>Chelicerata</taxon>
        <taxon>Arachnida</taxon>
        <taxon>Acari</taxon>
        <taxon>Parasitiformes</taxon>
        <taxon>Ixodida</taxon>
        <taxon>Ixodoidea</taxon>
        <taxon>Ixodidae</taxon>
        <taxon>Ixodinae</taxon>
        <taxon>Ixodes</taxon>
    </lineage>
</organism>
<dbReference type="EMBL" id="GHJT01002530">
    <property type="protein sequence ID" value="MOY36501.1"/>
    <property type="molecule type" value="Transcribed_RNA"/>
</dbReference>
<name>A0A4D5RIK4_IXOSC</name>
<evidence type="ECO:0000256" key="6">
    <source>
        <dbReference type="ARBA" id="ARBA00023002"/>
    </source>
</evidence>
<dbReference type="PROSITE" id="PS51324">
    <property type="entry name" value="ERV_ALR"/>
    <property type="match status" value="1"/>
</dbReference>
<proteinExistence type="inferred from homology"/>
<keyword evidence="7" id="KW-1015">Disulfide bond</keyword>
<dbReference type="InterPro" id="IPR036249">
    <property type="entry name" value="Thioredoxin-like_sf"/>
</dbReference>
<dbReference type="Pfam" id="PF04777">
    <property type="entry name" value="Evr1_Alr"/>
    <property type="match status" value="1"/>
</dbReference>
<feature type="domain" description="Thioredoxin" evidence="12">
    <location>
        <begin position="34"/>
        <end position="159"/>
    </location>
</feature>
<keyword evidence="10" id="KW-0472">Membrane</keyword>
<dbReference type="Pfam" id="PF18371">
    <property type="entry name" value="FAD_SOX"/>
    <property type="match status" value="1"/>
</dbReference>
<keyword evidence="4" id="KW-0732">Signal</keyword>
<dbReference type="VEuPathDB" id="VectorBase:ISCP_006077"/>
<comment type="catalytic activity">
    <reaction evidence="9 10">
        <text>2 R'C(R)SH + O2 = R'C(R)S-S(R)CR' + H2O2</text>
        <dbReference type="Rhea" id="RHEA:17357"/>
        <dbReference type="ChEBI" id="CHEBI:15379"/>
        <dbReference type="ChEBI" id="CHEBI:16240"/>
        <dbReference type="ChEBI" id="CHEBI:16520"/>
        <dbReference type="ChEBI" id="CHEBI:17412"/>
        <dbReference type="EC" id="1.8.3.2"/>
    </reaction>
</comment>
<evidence type="ECO:0000256" key="2">
    <source>
        <dbReference type="ARBA" id="ARBA00006041"/>
    </source>
</evidence>
<evidence type="ECO:0000256" key="10">
    <source>
        <dbReference type="RuleBase" id="RU371123"/>
    </source>
</evidence>
<feature type="domain" description="ERV/ALR sulfhydryl oxidase" evidence="11">
    <location>
        <begin position="417"/>
        <end position="527"/>
    </location>
</feature>
<dbReference type="SUPFAM" id="SSF52833">
    <property type="entry name" value="Thioredoxin-like"/>
    <property type="match status" value="1"/>
</dbReference>
<keyword evidence="10" id="KW-1133">Transmembrane helix</keyword>
<dbReference type="InterPro" id="IPR013766">
    <property type="entry name" value="Thioredoxin_domain"/>
</dbReference>
<evidence type="ECO:0000256" key="7">
    <source>
        <dbReference type="ARBA" id="ARBA00023157"/>
    </source>
</evidence>
<dbReference type="Gene3D" id="1.20.120.310">
    <property type="entry name" value="ERV/ALR sulfhydryl oxidase domain"/>
    <property type="match status" value="1"/>
</dbReference>
<comment type="similarity">
    <text evidence="2">Belongs to the quiescin-sulfhydryl oxidase (QSOX) family.</text>
</comment>
<dbReference type="PANTHER" id="PTHR22897">
    <property type="entry name" value="QUIESCIN Q6-RELATED SULFHYDRYL OXIDASE"/>
    <property type="match status" value="1"/>
</dbReference>
<evidence type="ECO:0000256" key="1">
    <source>
        <dbReference type="ARBA" id="ARBA00001974"/>
    </source>
</evidence>
<evidence type="ECO:0000256" key="4">
    <source>
        <dbReference type="ARBA" id="ARBA00022729"/>
    </source>
</evidence>